<dbReference type="OrthoDB" id="652634at2"/>
<dbReference type="InterPro" id="IPR026555">
    <property type="entry name" value="NSL3/Tex30"/>
</dbReference>
<reference evidence="3" key="1">
    <citation type="journal article" date="2018" name="Front. Microbiol.">
        <title>Genome-Based Analysis Reveals the Taxonomy and Diversity of the Family Idiomarinaceae.</title>
        <authorList>
            <person name="Liu Y."/>
            <person name="Lai Q."/>
            <person name="Shao Z."/>
        </authorList>
    </citation>
    <scope>NUCLEOTIDE SEQUENCE [LARGE SCALE GENOMIC DNA]</scope>
    <source>
        <strain evidence="3">CVS-6</strain>
    </source>
</reference>
<evidence type="ECO:0000313" key="2">
    <source>
        <dbReference type="EMBL" id="RUO58555.1"/>
    </source>
</evidence>
<proteinExistence type="predicted"/>
<accession>A0A432YC28</accession>
<dbReference type="GO" id="GO:0016787">
    <property type="term" value="F:hydrolase activity"/>
    <property type="evidence" value="ECO:0007669"/>
    <property type="project" value="UniProtKB-KW"/>
</dbReference>
<dbReference type="PANTHER" id="PTHR13136">
    <property type="entry name" value="TESTIS DEVELOPMENT PROTEIN PRTD"/>
    <property type="match status" value="1"/>
</dbReference>
<dbReference type="Gene3D" id="3.40.50.1820">
    <property type="entry name" value="alpha/beta hydrolase"/>
    <property type="match status" value="1"/>
</dbReference>
<keyword evidence="2" id="KW-0378">Hydrolase</keyword>
<protein>
    <submittedName>
        <fullName evidence="2">Alpha/beta hydrolase</fullName>
    </submittedName>
</protein>
<dbReference type="RefSeq" id="WP_126755212.1">
    <property type="nucleotide sequence ID" value="NZ_PIPY01000011.1"/>
</dbReference>
<dbReference type="Pfam" id="PF20408">
    <property type="entry name" value="Abhydrolase_11"/>
    <property type="match status" value="1"/>
</dbReference>
<dbReference type="InterPro" id="IPR046879">
    <property type="entry name" value="KANL3/Tex30_Abhydrolase"/>
</dbReference>
<dbReference type="Proteomes" id="UP000288259">
    <property type="component" value="Unassembled WGS sequence"/>
</dbReference>
<comment type="caution">
    <text evidence="2">The sequence shown here is derived from an EMBL/GenBank/DDBJ whole genome shotgun (WGS) entry which is preliminary data.</text>
</comment>
<evidence type="ECO:0000313" key="3">
    <source>
        <dbReference type="Proteomes" id="UP000288259"/>
    </source>
</evidence>
<organism evidence="2 3">
    <name type="scientific">Pseudidiomarina insulisalsae</name>
    <dbReference type="NCBI Taxonomy" id="575789"/>
    <lineage>
        <taxon>Bacteria</taxon>
        <taxon>Pseudomonadati</taxon>
        <taxon>Pseudomonadota</taxon>
        <taxon>Gammaproteobacteria</taxon>
        <taxon>Alteromonadales</taxon>
        <taxon>Idiomarinaceae</taxon>
        <taxon>Pseudidiomarina</taxon>
    </lineage>
</organism>
<dbReference type="InterPro" id="IPR029058">
    <property type="entry name" value="AB_hydrolase_fold"/>
</dbReference>
<name>A0A432YC28_9GAMM</name>
<evidence type="ECO:0000259" key="1">
    <source>
        <dbReference type="Pfam" id="PF20408"/>
    </source>
</evidence>
<dbReference type="SUPFAM" id="SSF53474">
    <property type="entry name" value="alpha/beta-Hydrolases"/>
    <property type="match status" value="1"/>
</dbReference>
<sequence length="213" mass="23786">MSDAQRVAIQRDNPEGAIRILFAHGAGAGLQSDFMQFFSLGLALHDIDIVRFNFPYWQKFMDSGVRRPPNPMPQLEHCMRTVAAQFDDDRPLFVMGKSMGARVAFRVADEVGAQGAIGLGFPFHPLGKPDKLRIDDLANHCAANLILQGERDGFGKPAEVAGYRLPENVQLHWLKHADHSFEPTKRSGIERRAMWQSAIDKVVDFVTSRQATS</sequence>
<gene>
    <name evidence="2" type="ORF">CWI71_10415</name>
</gene>
<dbReference type="PANTHER" id="PTHR13136:SF11">
    <property type="entry name" value="TESTIS-EXPRESSED PROTEIN 30"/>
    <property type="match status" value="1"/>
</dbReference>
<dbReference type="EMBL" id="PIPY01000011">
    <property type="protein sequence ID" value="RUO58555.1"/>
    <property type="molecule type" value="Genomic_DNA"/>
</dbReference>
<feature type="domain" description="KANL3/Tex30 alpha/beta hydrolase-like" evidence="1">
    <location>
        <begin position="19"/>
        <end position="206"/>
    </location>
</feature>
<dbReference type="AlphaFoldDB" id="A0A432YC28"/>
<keyword evidence="3" id="KW-1185">Reference proteome</keyword>